<dbReference type="Proteomes" id="UP000678679">
    <property type="component" value="Chromosome 2"/>
</dbReference>
<evidence type="ECO:0000313" key="1">
    <source>
        <dbReference type="EMBL" id="QWG05458.1"/>
    </source>
</evidence>
<name>A0AAX1ND20_9BACT</name>
<dbReference type="AlphaFoldDB" id="A0AAX1ND20"/>
<gene>
    <name evidence="1" type="ORF">KMW28_23860</name>
</gene>
<organism evidence="1 2">
    <name type="scientific">Flammeovirga yaeyamensis</name>
    <dbReference type="NCBI Taxonomy" id="367791"/>
    <lineage>
        <taxon>Bacteria</taxon>
        <taxon>Pseudomonadati</taxon>
        <taxon>Bacteroidota</taxon>
        <taxon>Cytophagia</taxon>
        <taxon>Cytophagales</taxon>
        <taxon>Flammeovirgaceae</taxon>
        <taxon>Flammeovirga</taxon>
    </lineage>
</organism>
<protein>
    <recommendedName>
        <fullName evidence="3">Lipoprotein</fullName>
    </recommendedName>
</protein>
<keyword evidence="2" id="KW-1185">Reference proteome</keyword>
<dbReference type="PROSITE" id="PS51257">
    <property type="entry name" value="PROKAR_LIPOPROTEIN"/>
    <property type="match status" value="1"/>
</dbReference>
<dbReference type="RefSeq" id="WP_169661891.1">
    <property type="nucleotide sequence ID" value="NZ_CP076133.1"/>
</dbReference>
<dbReference type="EMBL" id="CP076133">
    <property type="protein sequence ID" value="QWG05458.1"/>
    <property type="molecule type" value="Genomic_DNA"/>
</dbReference>
<reference evidence="1 2" key="1">
    <citation type="submission" date="2021-05" db="EMBL/GenBank/DDBJ databases">
        <title>Comparative genomic studies on the polysaccharide-degrading batcterial strains of the Flammeovirga genus.</title>
        <authorList>
            <person name="Zewei F."/>
            <person name="Zheng Z."/>
            <person name="Yu L."/>
            <person name="Ruyue G."/>
            <person name="Yanhong M."/>
            <person name="Yuanyuan C."/>
            <person name="Jingyan G."/>
            <person name="Wenjun H."/>
        </authorList>
    </citation>
    <scope>NUCLEOTIDE SEQUENCE [LARGE SCALE GENOMIC DNA]</scope>
    <source>
        <strain evidence="1 2">NBRC:100898</strain>
    </source>
</reference>
<evidence type="ECO:0008006" key="3">
    <source>
        <dbReference type="Google" id="ProtNLM"/>
    </source>
</evidence>
<evidence type="ECO:0000313" key="2">
    <source>
        <dbReference type="Proteomes" id="UP000678679"/>
    </source>
</evidence>
<sequence length="178" mass="20429">MKKIKLALLSLVVFLSCNKETVEIIEPITTTNNLKASYISNYVNGTSVLHLYEDNTFDYTSHTENVDTVFQDTEGLKSIYFTVYQYSKITLSGTVESMEELEDSNVAVTQFKFNVDHFSKRGYQGTWRPKDGVPNSIPRVLFEEEDVTSKFNLMILSKDKLATPSKEFEYQTKFALEK</sequence>
<proteinExistence type="predicted"/>
<dbReference type="KEGG" id="fya:KMW28_23860"/>
<accession>A0AAX1ND20</accession>